<dbReference type="SUPFAM" id="SSF47413">
    <property type="entry name" value="lambda repressor-like DNA-binding domains"/>
    <property type="match status" value="1"/>
</dbReference>
<sequence length="167" mass="18952">MPFDAPMASAKTSMDISLSERNLVKGCVMCGCFYYRNLYVKHLVNNVSVSDNAIYGENCDCRNMSEKHTSAPDRHTSKLYLHEWLKKKQLTAEGLAEKLNTSKSVISKLANGRQQYTQDWLERISFVFACDPIALLRDPNCESADEILNKLDKDARERALKVLKALT</sequence>
<dbReference type="PROSITE" id="PS50943">
    <property type="entry name" value="HTH_CROC1"/>
    <property type="match status" value="1"/>
</dbReference>
<keyword evidence="3" id="KW-1185">Reference proteome</keyword>
<dbReference type="CDD" id="cd00093">
    <property type="entry name" value="HTH_XRE"/>
    <property type="match status" value="1"/>
</dbReference>
<organism evidence="2 3">
    <name type="scientific">Brucella tritici</name>
    <dbReference type="NCBI Taxonomy" id="94626"/>
    <lineage>
        <taxon>Bacteria</taxon>
        <taxon>Pseudomonadati</taxon>
        <taxon>Pseudomonadota</taxon>
        <taxon>Alphaproteobacteria</taxon>
        <taxon>Hyphomicrobiales</taxon>
        <taxon>Brucellaceae</taxon>
        <taxon>Brucella/Ochrobactrum group</taxon>
        <taxon>Brucella</taxon>
    </lineage>
</organism>
<gene>
    <name evidence="2" type="ORF">F9K91_10605</name>
</gene>
<name>A0A833CM17_9HYPH</name>
<evidence type="ECO:0000313" key="3">
    <source>
        <dbReference type="Proteomes" id="UP000430843"/>
    </source>
</evidence>
<evidence type="ECO:0000313" key="2">
    <source>
        <dbReference type="EMBL" id="KAB2665176.1"/>
    </source>
</evidence>
<dbReference type="InterPro" id="IPR001387">
    <property type="entry name" value="Cro/C1-type_HTH"/>
</dbReference>
<protein>
    <submittedName>
        <fullName evidence="2">Helix-turn-helix transcriptional regulator</fullName>
    </submittedName>
</protein>
<evidence type="ECO:0000259" key="1">
    <source>
        <dbReference type="PROSITE" id="PS50943"/>
    </source>
</evidence>
<dbReference type="GO" id="GO:0003677">
    <property type="term" value="F:DNA binding"/>
    <property type="evidence" value="ECO:0007669"/>
    <property type="project" value="InterPro"/>
</dbReference>
<dbReference type="Proteomes" id="UP000430843">
    <property type="component" value="Unassembled WGS sequence"/>
</dbReference>
<feature type="domain" description="HTH cro/C1-type" evidence="1">
    <location>
        <begin position="81"/>
        <end position="135"/>
    </location>
</feature>
<dbReference type="AlphaFoldDB" id="A0A833CM17"/>
<comment type="caution">
    <text evidence="2">The sequence shown here is derived from an EMBL/GenBank/DDBJ whole genome shotgun (WGS) entry which is preliminary data.</text>
</comment>
<dbReference type="SMART" id="SM00530">
    <property type="entry name" value="HTH_XRE"/>
    <property type="match status" value="1"/>
</dbReference>
<reference evidence="2 3" key="1">
    <citation type="submission" date="2019-09" db="EMBL/GenBank/DDBJ databases">
        <title>Taxonomic organization of the family Brucellaceae based on a phylogenomic approach.</title>
        <authorList>
            <person name="Leclercq S."/>
            <person name="Cloeckaert A."/>
            <person name="Zygmunt M.S."/>
        </authorList>
    </citation>
    <scope>NUCLEOTIDE SEQUENCE [LARGE SCALE GENOMIC DNA]</scope>
    <source>
        <strain evidence="2 3">LMG 18957</strain>
    </source>
</reference>
<dbReference type="InterPro" id="IPR010982">
    <property type="entry name" value="Lambda_DNA-bd_dom_sf"/>
</dbReference>
<accession>A0A833CM17</accession>
<dbReference type="EMBL" id="WBWA01000008">
    <property type="protein sequence ID" value="KAB2665176.1"/>
    <property type="molecule type" value="Genomic_DNA"/>
</dbReference>
<dbReference type="Gene3D" id="1.10.260.40">
    <property type="entry name" value="lambda repressor-like DNA-binding domains"/>
    <property type="match status" value="1"/>
</dbReference>
<proteinExistence type="predicted"/>